<accession>A0A561BM97</accession>
<dbReference type="GO" id="GO:0003824">
    <property type="term" value="F:catalytic activity"/>
    <property type="evidence" value="ECO:0007669"/>
    <property type="project" value="UniProtKB-ARBA"/>
</dbReference>
<gene>
    <name evidence="2" type="ORF">FB561_1067</name>
</gene>
<evidence type="ECO:0000313" key="3">
    <source>
        <dbReference type="Proteomes" id="UP000318380"/>
    </source>
</evidence>
<dbReference type="EMBL" id="VIVK01000001">
    <property type="protein sequence ID" value="TWD80001.1"/>
    <property type="molecule type" value="Genomic_DNA"/>
</dbReference>
<reference evidence="2 3" key="1">
    <citation type="submission" date="2019-06" db="EMBL/GenBank/DDBJ databases">
        <title>Sequencing the genomes of 1000 actinobacteria strains.</title>
        <authorList>
            <person name="Klenk H.-P."/>
        </authorList>
    </citation>
    <scope>NUCLEOTIDE SEQUENCE [LARGE SCALE GENOMIC DNA]</scope>
    <source>
        <strain evidence="2 3">DSM 24683</strain>
    </source>
</reference>
<dbReference type="PANTHER" id="PTHR43798:SF27">
    <property type="entry name" value="HYDROLASE ALPHA_BETA HYDROLASE FOLD FAMILY"/>
    <property type="match status" value="1"/>
</dbReference>
<proteinExistence type="predicted"/>
<dbReference type="RefSeq" id="WP_145803605.1">
    <property type="nucleotide sequence ID" value="NZ_VIVK01000001.1"/>
</dbReference>
<dbReference type="Pfam" id="PF00561">
    <property type="entry name" value="Abhydrolase_1"/>
    <property type="match status" value="1"/>
</dbReference>
<protein>
    <submittedName>
        <fullName evidence="2">Pimeloyl-ACP methyl ester carboxylesterase</fullName>
    </submittedName>
</protein>
<comment type="caution">
    <text evidence="2">The sequence shown here is derived from an EMBL/GenBank/DDBJ whole genome shotgun (WGS) entry which is preliminary data.</text>
</comment>
<dbReference type="GO" id="GO:0016020">
    <property type="term" value="C:membrane"/>
    <property type="evidence" value="ECO:0007669"/>
    <property type="project" value="TreeGrafter"/>
</dbReference>
<dbReference type="InterPro" id="IPR000073">
    <property type="entry name" value="AB_hydrolase_1"/>
</dbReference>
<dbReference type="Proteomes" id="UP000318380">
    <property type="component" value="Unassembled WGS sequence"/>
</dbReference>
<dbReference type="AlphaFoldDB" id="A0A561BM97"/>
<evidence type="ECO:0000259" key="1">
    <source>
        <dbReference type="Pfam" id="PF00561"/>
    </source>
</evidence>
<name>A0A561BM97_9ACTN</name>
<dbReference type="InterPro" id="IPR050266">
    <property type="entry name" value="AB_hydrolase_sf"/>
</dbReference>
<dbReference type="Gene3D" id="3.40.50.1820">
    <property type="entry name" value="alpha/beta hydrolase"/>
    <property type="match status" value="1"/>
</dbReference>
<dbReference type="OrthoDB" id="3771266at2"/>
<sequence length="279" mass="30052">MPTFTTSDGTTLAYHLLGQGEPLICLPGGPMRDSAYLGDLGGLGEHRQLDLLDLRGTGQSAVPEDATSYRCDRLVDDVEALREHLGLDQLDLLAHSAGANLAALYLTRHPDRVRKLALITPSVFAVDLQVTGDHRLEVARLREGEPWYPAAFAALERITQGQATDDDWQAIDPFRWGRWDEAAQAHEAANATQRNNEAAAIFGSAGAYDPPTTRAALAAFTNPVLLLAGEVDLAAPPAVVDEYAALFPSATRTTQPQAGHCPWLDDPQAFTKTTATFLA</sequence>
<organism evidence="2 3">
    <name type="scientific">Kribbella amoyensis</name>
    <dbReference type="NCBI Taxonomy" id="996641"/>
    <lineage>
        <taxon>Bacteria</taxon>
        <taxon>Bacillati</taxon>
        <taxon>Actinomycetota</taxon>
        <taxon>Actinomycetes</taxon>
        <taxon>Propionibacteriales</taxon>
        <taxon>Kribbellaceae</taxon>
        <taxon>Kribbella</taxon>
    </lineage>
</organism>
<keyword evidence="3" id="KW-1185">Reference proteome</keyword>
<dbReference type="InterPro" id="IPR029058">
    <property type="entry name" value="AB_hydrolase_fold"/>
</dbReference>
<evidence type="ECO:0000313" key="2">
    <source>
        <dbReference type="EMBL" id="TWD80001.1"/>
    </source>
</evidence>
<dbReference type="SUPFAM" id="SSF53474">
    <property type="entry name" value="alpha/beta-Hydrolases"/>
    <property type="match status" value="1"/>
</dbReference>
<feature type="domain" description="AB hydrolase-1" evidence="1">
    <location>
        <begin position="22"/>
        <end position="267"/>
    </location>
</feature>
<dbReference type="PANTHER" id="PTHR43798">
    <property type="entry name" value="MONOACYLGLYCEROL LIPASE"/>
    <property type="match status" value="1"/>
</dbReference>